<accession>A0ABS7JMX6</accession>
<dbReference type="RefSeq" id="WP_221532046.1">
    <property type="nucleotide sequence ID" value="NZ_JAIGYP010000005.1"/>
</dbReference>
<dbReference type="EMBL" id="JAIGYQ010000005">
    <property type="protein sequence ID" value="MBX7490747.1"/>
    <property type="molecule type" value="Genomic_DNA"/>
</dbReference>
<protein>
    <recommendedName>
        <fullName evidence="3">Restriction endonuclease</fullName>
    </recommendedName>
</protein>
<gene>
    <name evidence="1" type="ORF">K4G57_04620</name>
</gene>
<organism evidence="1 2">
    <name type="scientific">Helicobacter turcicus</name>
    <dbReference type="NCBI Taxonomy" id="2867412"/>
    <lineage>
        <taxon>Bacteria</taxon>
        <taxon>Pseudomonadati</taxon>
        <taxon>Campylobacterota</taxon>
        <taxon>Epsilonproteobacteria</taxon>
        <taxon>Campylobacterales</taxon>
        <taxon>Helicobacteraceae</taxon>
        <taxon>Helicobacter</taxon>
    </lineage>
</organism>
<evidence type="ECO:0000313" key="1">
    <source>
        <dbReference type="EMBL" id="MBX7490747.1"/>
    </source>
</evidence>
<evidence type="ECO:0008006" key="3">
    <source>
        <dbReference type="Google" id="ProtNLM"/>
    </source>
</evidence>
<dbReference type="Proteomes" id="UP000700059">
    <property type="component" value="Unassembled WGS sequence"/>
</dbReference>
<evidence type="ECO:0000313" key="2">
    <source>
        <dbReference type="Proteomes" id="UP000700059"/>
    </source>
</evidence>
<sequence>MTITNKVLQDFYEKIHKDLKPAKNGNCFVIKEQESKSAIKQISLAFKNSQDVILLQQKAGECPAITNLFQEKPILNSCDFIVLMCKNKDLHILFCEIKSSNNEENRKKALKQIVSSKIFLEYLYKNYLEHFETKNFKIPLEKAKNIYIYPASIPQKKATFASQNLIFKTLEIDSKGVATIKNAYEFFGA</sequence>
<keyword evidence="2" id="KW-1185">Reference proteome</keyword>
<reference evidence="1 2" key="1">
    <citation type="submission" date="2021-08" db="EMBL/GenBank/DDBJ databases">
        <title>Helicobacter spp. isolated from feces of Anatolian Ground Squirrel (Spermophilus xanthoprymnus) in Turkey.</title>
        <authorList>
            <person name="Aydin F."/>
            <person name="Abay S."/>
            <person name="Kayman T."/>
            <person name="Karakaya E."/>
            <person name="Saticioglu I.B."/>
        </authorList>
    </citation>
    <scope>NUCLEOTIDE SEQUENCE [LARGE SCALE GENOMIC DNA]</scope>
    <source>
        <strain evidence="1 2">Faydin-H70</strain>
    </source>
</reference>
<proteinExistence type="predicted"/>
<name>A0ABS7JMX6_9HELI</name>
<comment type="caution">
    <text evidence="1">The sequence shown here is derived from an EMBL/GenBank/DDBJ whole genome shotgun (WGS) entry which is preliminary data.</text>
</comment>